<protein>
    <submittedName>
        <fullName evidence="1">Uncharacterized protein</fullName>
    </submittedName>
</protein>
<dbReference type="RefSeq" id="WP_354015363.1">
    <property type="nucleotide sequence ID" value="NZ_JBEPMU010000006.1"/>
</dbReference>
<accession>A0ABV2JZI5</accession>
<organism evidence="1 2">
    <name type="scientific">Dyella japonica</name>
    <dbReference type="NCBI Taxonomy" id="231455"/>
    <lineage>
        <taxon>Bacteria</taxon>
        <taxon>Pseudomonadati</taxon>
        <taxon>Pseudomonadota</taxon>
        <taxon>Gammaproteobacteria</taxon>
        <taxon>Lysobacterales</taxon>
        <taxon>Rhodanobacteraceae</taxon>
        <taxon>Dyella</taxon>
    </lineage>
</organism>
<comment type="caution">
    <text evidence="1">The sequence shown here is derived from an EMBL/GenBank/DDBJ whole genome shotgun (WGS) entry which is preliminary data.</text>
</comment>
<reference evidence="1 2" key="1">
    <citation type="submission" date="2024-06" db="EMBL/GenBank/DDBJ databases">
        <title>Sorghum-associated microbial communities from plants grown in Nebraska, USA.</title>
        <authorList>
            <person name="Schachtman D."/>
        </authorList>
    </citation>
    <scope>NUCLEOTIDE SEQUENCE [LARGE SCALE GENOMIC DNA]</scope>
    <source>
        <strain evidence="1 2">1073</strain>
    </source>
</reference>
<name>A0ABV2JZI5_9GAMM</name>
<proteinExistence type="predicted"/>
<sequence length="145" mass="15739">MAEFREGRVSAIEMRTLASACMVPATSGESLCRWSGCIEIALACNKLNDHRLATPALRATFSVRRDNAISSAALQRFEHLATATYGLVLRSRIDARAARIARATRERGKFFFAACERRSVPRCHANVAKTAAASIAARASWPAAS</sequence>
<evidence type="ECO:0000313" key="2">
    <source>
        <dbReference type="Proteomes" id="UP001549184"/>
    </source>
</evidence>
<keyword evidence="2" id="KW-1185">Reference proteome</keyword>
<gene>
    <name evidence="1" type="ORF">ABIC75_003725</name>
</gene>
<evidence type="ECO:0000313" key="1">
    <source>
        <dbReference type="EMBL" id="MET3653987.1"/>
    </source>
</evidence>
<dbReference type="EMBL" id="JBEPMU010000006">
    <property type="protein sequence ID" value="MET3653987.1"/>
    <property type="molecule type" value="Genomic_DNA"/>
</dbReference>
<dbReference type="Proteomes" id="UP001549184">
    <property type="component" value="Unassembled WGS sequence"/>
</dbReference>